<name>A0ABU4JVH3_9CLOT</name>
<organism evidence="2 3">
    <name type="scientific">Clostridium tanneri</name>
    <dbReference type="NCBI Taxonomy" id="3037988"/>
    <lineage>
        <taxon>Bacteria</taxon>
        <taxon>Bacillati</taxon>
        <taxon>Bacillota</taxon>
        <taxon>Clostridia</taxon>
        <taxon>Eubacteriales</taxon>
        <taxon>Clostridiaceae</taxon>
        <taxon>Clostridium</taxon>
    </lineage>
</organism>
<feature type="transmembrane region" description="Helical" evidence="1">
    <location>
        <begin position="126"/>
        <end position="143"/>
    </location>
</feature>
<feature type="transmembrane region" description="Helical" evidence="1">
    <location>
        <begin position="98"/>
        <end position="114"/>
    </location>
</feature>
<feature type="transmembrane region" description="Helical" evidence="1">
    <location>
        <begin position="61"/>
        <end position="86"/>
    </location>
</feature>
<keyword evidence="1" id="KW-1133">Transmembrane helix</keyword>
<keyword evidence="1" id="KW-0472">Membrane</keyword>
<feature type="transmembrane region" description="Helical" evidence="1">
    <location>
        <begin position="35"/>
        <end position="55"/>
    </location>
</feature>
<evidence type="ECO:0000313" key="2">
    <source>
        <dbReference type="EMBL" id="MDW8802150.1"/>
    </source>
</evidence>
<dbReference type="Proteomes" id="UP001281656">
    <property type="component" value="Unassembled WGS sequence"/>
</dbReference>
<keyword evidence="1" id="KW-0812">Transmembrane</keyword>
<feature type="transmembrane region" description="Helical" evidence="1">
    <location>
        <begin position="6"/>
        <end position="23"/>
    </location>
</feature>
<sequence length="153" mass="18871">MSKEYIIYIDEIILVIILLFRFIPKDKIREAHVAYLFKLLMTCSVGLAVAEFRLIEYPIRFFPYAIKANFLFEFFLYPAICAIFVVNYPEKKRTLSKFIYYFYYCTTLTIIEIIEERYTDILTYIHWNWFITWLAFFVTFYLSQKYNKWFFKK</sequence>
<protein>
    <submittedName>
        <fullName evidence="2">Uncharacterized protein</fullName>
    </submittedName>
</protein>
<gene>
    <name evidence="2" type="ORF">P8V03_13425</name>
</gene>
<evidence type="ECO:0000313" key="3">
    <source>
        <dbReference type="Proteomes" id="UP001281656"/>
    </source>
</evidence>
<dbReference type="EMBL" id="JARUJP010000016">
    <property type="protein sequence ID" value="MDW8802150.1"/>
    <property type="molecule type" value="Genomic_DNA"/>
</dbReference>
<reference evidence="2 3" key="1">
    <citation type="submission" date="2023-04" db="EMBL/GenBank/DDBJ databases">
        <title>Clostridium tannerae sp. nov., isolated from the fecal material of an alpaca.</title>
        <authorList>
            <person name="Miller S."/>
            <person name="Hendry M."/>
            <person name="King J."/>
            <person name="Sankaranarayanan K."/>
            <person name="Lawson P.A."/>
        </authorList>
    </citation>
    <scope>NUCLEOTIDE SEQUENCE [LARGE SCALE GENOMIC DNA]</scope>
    <source>
        <strain evidence="2 3">A1-XYC3</strain>
    </source>
</reference>
<accession>A0ABU4JVH3</accession>
<keyword evidence="3" id="KW-1185">Reference proteome</keyword>
<proteinExistence type="predicted"/>
<dbReference type="RefSeq" id="WP_318798495.1">
    <property type="nucleotide sequence ID" value="NZ_JARUJP010000016.1"/>
</dbReference>
<dbReference type="InterPro" id="IPR048147">
    <property type="entry name" value="CBO0543-like"/>
</dbReference>
<evidence type="ECO:0000256" key="1">
    <source>
        <dbReference type="SAM" id="Phobius"/>
    </source>
</evidence>
<comment type="caution">
    <text evidence="2">The sequence shown here is derived from an EMBL/GenBank/DDBJ whole genome shotgun (WGS) entry which is preliminary data.</text>
</comment>
<dbReference type="NCBIfam" id="NF041644">
    <property type="entry name" value="CBO0543_fam"/>
    <property type="match status" value="1"/>
</dbReference>